<dbReference type="AlphaFoldDB" id="A1WKG9"/>
<reference evidence="2" key="1">
    <citation type="submission" date="2006-12" db="EMBL/GenBank/DDBJ databases">
        <title>Complete sequence of chromosome 1 of Verminephrobacter eiseniae EF01-2.</title>
        <authorList>
            <person name="Copeland A."/>
            <person name="Lucas S."/>
            <person name="Lapidus A."/>
            <person name="Barry K."/>
            <person name="Detter J.C."/>
            <person name="Glavina del Rio T."/>
            <person name="Dalin E."/>
            <person name="Tice H."/>
            <person name="Pitluck S."/>
            <person name="Chertkov O."/>
            <person name="Brettin T."/>
            <person name="Bruce D."/>
            <person name="Han C."/>
            <person name="Tapia R."/>
            <person name="Gilna P."/>
            <person name="Schmutz J."/>
            <person name="Larimer F."/>
            <person name="Land M."/>
            <person name="Hauser L."/>
            <person name="Kyrpides N."/>
            <person name="Kim E."/>
            <person name="Stahl D."/>
            <person name="Richardson P."/>
        </authorList>
    </citation>
    <scope>NUCLEOTIDE SEQUENCE [LARGE SCALE GENOMIC DNA]</scope>
    <source>
        <strain evidence="2">EF01-2</strain>
    </source>
</reference>
<organism evidence="1 2">
    <name type="scientific">Verminephrobacter eiseniae (strain EF01-2)</name>
    <dbReference type="NCBI Taxonomy" id="391735"/>
    <lineage>
        <taxon>Bacteria</taxon>
        <taxon>Pseudomonadati</taxon>
        <taxon>Pseudomonadota</taxon>
        <taxon>Betaproteobacteria</taxon>
        <taxon>Burkholderiales</taxon>
        <taxon>Comamonadaceae</taxon>
        <taxon>Verminephrobacter</taxon>
    </lineage>
</organism>
<dbReference type="EMBL" id="CP000542">
    <property type="protein sequence ID" value="ABM58126.1"/>
    <property type="molecule type" value="Genomic_DNA"/>
</dbReference>
<evidence type="ECO:0000313" key="1">
    <source>
        <dbReference type="EMBL" id="ABM58126.1"/>
    </source>
</evidence>
<proteinExistence type="predicted"/>
<dbReference type="Proteomes" id="UP000000374">
    <property type="component" value="Chromosome"/>
</dbReference>
<gene>
    <name evidence="1" type="ordered locus">Veis_2380</name>
</gene>
<accession>A1WKG9</accession>
<sequence length="104" mass="11557">MPMADLPKIYADKAPAFVARPCPTPRHAGCSYLQPGRRASRSARVPGGATARQTWHLLQRATTGVMAEGFSRRMELRQVRPIIVIGLRHYNVDGVRETIPPQPK</sequence>
<dbReference type="STRING" id="391735.Veis_2380"/>
<dbReference type="HOGENOM" id="CLU_2248919_0_0_4"/>
<protein>
    <submittedName>
        <fullName evidence="1">Uncharacterized protein</fullName>
    </submittedName>
</protein>
<dbReference type="KEGG" id="vei:Veis_2380"/>
<name>A1WKG9_VEREI</name>
<evidence type="ECO:0000313" key="2">
    <source>
        <dbReference type="Proteomes" id="UP000000374"/>
    </source>
</evidence>
<keyword evidence="2" id="KW-1185">Reference proteome</keyword>